<feature type="transmembrane region" description="Helical" evidence="7">
    <location>
        <begin position="301"/>
        <end position="328"/>
    </location>
</feature>
<feature type="transmembrane region" description="Helical" evidence="7">
    <location>
        <begin position="801"/>
        <end position="821"/>
    </location>
</feature>
<feature type="transmembrane region" description="Helical" evidence="7">
    <location>
        <begin position="754"/>
        <end position="781"/>
    </location>
</feature>
<evidence type="ECO:0000256" key="2">
    <source>
        <dbReference type="ARBA" id="ARBA00022475"/>
    </source>
</evidence>
<proteinExistence type="inferred from homology"/>
<feature type="transmembrane region" description="Helical" evidence="7">
    <location>
        <begin position="348"/>
        <end position="368"/>
    </location>
</feature>
<evidence type="ECO:0000259" key="9">
    <source>
        <dbReference type="Pfam" id="PF12704"/>
    </source>
</evidence>
<sequence>MLRVTLANVRGHLVRLLLTGLAVMLGTAFVAGSFVLTDSIDETFSAIFATSDSTDAVVRLTEDTELGGLNLALADELEQADGVERAIPALQGNAVMQGADGTAVRSGGAPAFGFAWDPDDPSVRLVDGRAPEAADELVVESTTLERSGLALGDETVVVVNGTPVDVTLVGEATNDTPTAGAAIVLLEPELARQQFAPTGQVQSFTVTGEDGTSQQEVVDAVAPLVPGGAEAVTGQAQADETQDALSEALGFVTAFLLVFAGVALFVGAFIIFNTFSMLVAQRTRELALLRAVGASRNQVTLSVLGESLLVGLVGSVAGLGIGIALAAGLQQLISTLFGLDLAGLPVNARTVVATLLVGVVVTALAAVLPARRASSVAPVAAMRDDQALPRSAVRARALAGLALAAVGAAAMALVLTDTVTEQPLAVLGTGVLAVFLGVAVASPAVSKPVVWLLTAPFARGPVGRLAQRNGLRNPRRTAATASALMVGLALVGAVSVLASSASSSVADIVEDEFLGDLVISDGGAPTVPLTITQQVAGIDGVEAVLPLPSTPGTVDGEDGNVLAVDPGTLPGLVDVTVVDGSLEELGDGVWLSESDTEAWDVAVGDTVEVQVATGAAAGREVLAVFEDSQILAGDVVVSQDVYDASTAALAGQGQGLQLLLVDVADDADLAAVRADVTDVAAEYLTLSVLDSEEFTSSQTEQINTVLGLLYALLGLSLVIATLGVVNTLALSVVERTREIGLLRAIGLTRGQLRRVVTVESVATTVFGAMLGVVLGLAFGIALQQALQDDGLSVLSVPWETVLVVLVGSAVVGVVAALLPAWRATRIDVLRAITTE</sequence>
<feature type="domain" description="ABC3 transporter permease C-terminal" evidence="8">
    <location>
        <begin position="712"/>
        <end position="827"/>
    </location>
</feature>
<evidence type="ECO:0000256" key="1">
    <source>
        <dbReference type="ARBA" id="ARBA00004651"/>
    </source>
</evidence>
<evidence type="ECO:0000313" key="11">
    <source>
        <dbReference type="Proteomes" id="UP001595685"/>
    </source>
</evidence>
<dbReference type="InterPro" id="IPR025857">
    <property type="entry name" value="MacB_PCD"/>
</dbReference>
<feature type="transmembrane region" description="Helical" evidence="7">
    <location>
        <begin position="12"/>
        <end position="36"/>
    </location>
</feature>
<keyword evidence="11" id="KW-1185">Reference proteome</keyword>
<organism evidence="10 11">
    <name type="scientific">Aquipuribacter hungaricus</name>
    <dbReference type="NCBI Taxonomy" id="545624"/>
    <lineage>
        <taxon>Bacteria</taxon>
        <taxon>Bacillati</taxon>
        <taxon>Actinomycetota</taxon>
        <taxon>Actinomycetes</taxon>
        <taxon>Micrococcales</taxon>
        <taxon>Intrasporangiaceae</taxon>
        <taxon>Aquipuribacter</taxon>
    </lineage>
</organism>
<dbReference type="EMBL" id="JBHRWW010000002">
    <property type="protein sequence ID" value="MFC3687639.1"/>
    <property type="molecule type" value="Genomic_DNA"/>
</dbReference>
<keyword evidence="2" id="KW-1003">Cell membrane</keyword>
<feature type="transmembrane region" description="Helical" evidence="7">
    <location>
        <begin position="708"/>
        <end position="733"/>
    </location>
</feature>
<reference evidence="11" key="1">
    <citation type="journal article" date="2019" name="Int. J. Syst. Evol. Microbiol.">
        <title>The Global Catalogue of Microorganisms (GCM) 10K type strain sequencing project: providing services to taxonomists for standard genome sequencing and annotation.</title>
        <authorList>
            <consortium name="The Broad Institute Genomics Platform"/>
            <consortium name="The Broad Institute Genome Sequencing Center for Infectious Disease"/>
            <person name="Wu L."/>
            <person name="Ma J."/>
        </authorList>
    </citation>
    <scope>NUCLEOTIDE SEQUENCE [LARGE SCALE GENOMIC DNA]</scope>
    <source>
        <strain evidence="11">NCAIM B.02333</strain>
    </source>
</reference>
<feature type="transmembrane region" description="Helical" evidence="7">
    <location>
        <begin position="478"/>
        <end position="498"/>
    </location>
</feature>
<comment type="subcellular location">
    <subcellularLocation>
        <location evidence="1">Cell membrane</location>
        <topology evidence="1">Multi-pass membrane protein</topology>
    </subcellularLocation>
</comment>
<dbReference type="PANTHER" id="PTHR30572">
    <property type="entry name" value="MEMBRANE COMPONENT OF TRANSPORTER-RELATED"/>
    <property type="match status" value="1"/>
</dbReference>
<comment type="caution">
    <text evidence="10">The sequence shown here is derived from an EMBL/GenBank/DDBJ whole genome shotgun (WGS) entry which is preliminary data.</text>
</comment>
<keyword evidence="4 7" id="KW-1133">Transmembrane helix</keyword>
<gene>
    <name evidence="10" type="ORF">ACFOLH_04720</name>
</gene>
<comment type="similarity">
    <text evidence="6">Belongs to the ABC-4 integral membrane protein family.</text>
</comment>
<dbReference type="PANTHER" id="PTHR30572:SF4">
    <property type="entry name" value="ABC TRANSPORTER PERMEASE YTRF"/>
    <property type="match status" value="1"/>
</dbReference>
<evidence type="ECO:0000313" key="10">
    <source>
        <dbReference type="EMBL" id="MFC3687639.1"/>
    </source>
</evidence>
<evidence type="ECO:0000256" key="3">
    <source>
        <dbReference type="ARBA" id="ARBA00022692"/>
    </source>
</evidence>
<accession>A0ABV7WCT7</accession>
<evidence type="ECO:0000256" key="7">
    <source>
        <dbReference type="SAM" id="Phobius"/>
    </source>
</evidence>
<dbReference type="RefSeq" id="WP_340289574.1">
    <property type="nucleotide sequence ID" value="NZ_JBBEOI010000009.1"/>
</dbReference>
<protein>
    <submittedName>
        <fullName evidence="10">ABC transporter permease</fullName>
    </submittedName>
</protein>
<dbReference type="InterPro" id="IPR050250">
    <property type="entry name" value="Macrolide_Exporter_MacB"/>
</dbReference>
<evidence type="ECO:0000259" key="8">
    <source>
        <dbReference type="Pfam" id="PF02687"/>
    </source>
</evidence>
<evidence type="ECO:0000256" key="5">
    <source>
        <dbReference type="ARBA" id="ARBA00023136"/>
    </source>
</evidence>
<feature type="domain" description="ABC3 transporter permease C-terminal" evidence="8">
    <location>
        <begin position="258"/>
        <end position="376"/>
    </location>
</feature>
<feature type="domain" description="MacB-like periplasmic core" evidence="9">
    <location>
        <begin position="17"/>
        <end position="222"/>
    </location>
</feature>
<keyword evidence="5 7" id="KW-0472">Membrane</keyword>
<dbReference type="Proteomes" id="UP001595685">
    <property type="component" value="Unassembled WGS sequence"/>
</dbReference>
<feature type="transmembrane region" description="Helical" evidence="7">
    <location>
        <begin position="397"/>
        <end position="416"/>
    </location>
</feature>
<evidence type="ECO:0000256" key="6">
    <source>
        <dbReference type="ARBA" id="ARBA00038076"/>
    </source>
</evidence>
<dbReference type="Pfam" id="PF02687">
    <property type="entry name" value="FtsX"/>
    <property type="match status" value="2"/>
</dbReference>
<feature type="transmembrane region" description="Helical" evidence="7">
    <location>
        <begin position="422"/>
        <end position="441"/>
    </location>
</feature>
<dbReference type="Pfam" id="PF12704">
    <property type="entry name" value="MacB_PCD"/>
    <property type="match status" value="1"/>
</dbReference>
<name>A0ABV7WCT7_9MICO</name>
<feature type="transmembrane region" description="Helical" evidence="7">
    <location>
        <begin position="248"/>
        <end position="280"/>
    </location>
</feature>
<dbReference type="InterPro" id="IPR003838">
    <property type="entry name" value="ABC3_permease_C"/>
</dbReference>
<evidence type="ECO:0000256" key="4">
    <source>
        <dbReference type="ARBA" id="ARBA00022989"/>
    </source>
</evidence>
<keyword evidence="3 7" id="KW-0812">Transmembrane</keyword>